<evidence type="ECO:0000256" key="1">
    <source>
        <dbReference type="SAM" id="SignalP"/>
    </source>
</evidence>
<keyword evidence="3" id="KW-1185">Reference proteome</keyword>
<protein>
    <submittedName>
        <fullName evidence="2">Uncharacterized protein</fullName>
    </submittedName>
</protein>
<organism evidence="2 3">
    <name type="scientific">Diaporthe helianthi</name>
    <dbReference type="NCBI Taxonomy" id="158607"/>
    <lineage>
        <taxon>Eukaryota</taxon>
        <taxon>Fungi</taxon>
        <taxon>Dikarya</taxon>
        <taxon>Ascomycota</taxon>
        <taxon>Pezizomycotina</taxon>
        <taxon>Sordariomycetes</taxon>
        <taxon>Sordariomycetidae</taxon>
        <taxon>Diaporthales</taxon>
        <taxon>Diaporthaceae</taxon>
        <taxon>Diaporthe</taxon>
    </lineage>
</organism>
<feature type="signal peptide" evidence="1">
    <location>
        <begin position="1"/>
        <end position="17"/>
    </location>
</feature>
<accession>A0A2P5HHH2</accession>
<feature type="chain" id="PRO_5015109909" evidence="1">
    <location>
        <begin position="18"/>
        <end position="166"/>
    </location>
</feature>
<sequence length="166" mass="16560">MASRCLVLALAGCFVLGQDMDAMPAGHEMTSSGDSSSPMITTTAHLAAADPTTASQAVVATTPLPTAIMPSDVSDLTGTPTTLVVDTQTPPSPSSSMSWSVTTTSEMGHMTMNHANMSGVAGPTGAASASSTGGVDNVNGAARSVFNKVWIGLLALCLAASAAQQM</sequence>
<proteinExistence type="predicted"/>
<reference evidence="2" key="1">
    <citation type="submission" date="2017-09" db="EMBL/GenBank/DDBJ databases">
        <title>Polyketide synthases of a Diaporthe helianthi virulent isolate.</title>
        <authorList>
            <person name="Baroncelli R."/>
        </authorList>
    </citation>
    <scope>NUCLEOTIDE SEQUENCE [LARGE SCALE GENOMIC DNA]</scope>
    <source>
        <strain evidence="2">7/96</strain>
    </source>
</reference>
<keyword evidence="1" id="KW-0732">Signal</keyword>
<dbReference type="AlphaFoldDB" id="A0A2P5HHH2"/>
<dbReference type="OrthoDB" id="5242731at2759"/>
<name>A0A2P5HHH2_DIAHE</name>
<dbReference type="InParanoid" id="A0A2P5HHH2"/>
<comment type="caution">
    <text evidence="2">The sequence shown here is derived from an EMBL/GenBank/DDBJ whole genome shotgun (WGS) entry which is preliminary data.</text>
</comment>
<evidence type="ECO:0000313" key="3">
    <source>
        <dbReference type="Proteomes" id="UP000094444"/>
    </source>
</evidence>
<dbReference type="Proteomes" id="UP000094444">
    <property type="component" value="Unassembled WGS sequence"/>
</dbReference>
<evidence type="ECO:0000313" key="2">
    <source>
        <dbReference type="EMBL" id="POS69696.1"/>
    </source>
</evidence>
<gene>
    <name evidence="2" type="ORF">DHEL01_v211911</name>
</gene>
<dbReference type="EMBL" id="MAVT02002063">
    <property type="protein sequence ID" value="POS69696.1"/>
    <property type="molecule type" value="Genomic_DNA"/>
</dbReference>